<evidence type="ECO:0000313" key="3">
    <source>
        <dbReference type="EMBL" id="REK73745.1"/>
    </source>
</evidence>
<dbReference type="Proteomes" id="UP000265581">
    <property type="component" value="Unassembled WGS sequence"/>
</dbReference>
<dbReference type="InterPro" id="IPR036116">
    <property type="entry name" value="FN3_sf"/>
</dbReference>
<dbReference type="OrthoDB" id="4013874at2"/>
<dbReference type="InterPro" id="IPR005135">
    <property type="entry name" value="Endo/exonuclease/phosphatase"/>
</dbReference>
<feature type="signal peptide" evidence="1">
    <location>
        <begin position="1"/>
        <end position="25"/>
    </location>
</feature>
<comment type="caution">
    <text evidence="3">The sequence shown here is derived from an EMBL/GenBank/DDBJ whole genome shotgun (WGS) entry which is preliminary data.</text>
</comment>
<reference evidence="3 4" key="1">
    <citation type="submission" date="2018-08" db="EMBL/GenBank/DDBJ databases">
        <title>Aeromicrobium sp. M2KJ-4, whole genome shotgun sequence.</title>
        <authorList>
            <person name="Tuo L."/>
        </authorList>
    </citation>
    <scope>NUCLEOTIDE SEQUENCE [LARGE SCALE GENOMIC DNA]</scope>
    <source>
        <strain evidence="3 4">M2KJ-4</strain>
    </source>
</reference>
<dbReference type="SUPFAM" id="SSF56219">
    <property type="entry name" value="DNase I-like"/>
    <property type="match status" value="1"/>
</dbReference>
<evidence type="ECO:0000313" key="4">
    <source>
        <dbReference type="Proteomes" id="UP000265581"/>
    </source>
</evidence>
<evidence type="ECO:0000256" key="1">
    <source>
        <dbReference type="SAM" id="SignalP"/>
    </source>
</evidence>
<dbReference type="Gene3D" id="2.60.40.10">
    <property type="entry name" value="Immunoglobulins"/>
    <property type="match status" value="1"/>
</dbReference>
<feature type="domain" description="Endonuclease/exonuclease/phosphatase" evidence="2">
    <location>
        <begin position="139"/>
        <end position="405"/>
    </location>
</feature>
<feature type="chain" id="PRO_5016968237" description="Endonuclease/exonuclease/phosphatase domain-containing protein" evidence="1">
    <location>
        <begin position="26"/>
        <end position="415"/>
    </location>
</feature>
<accession>A0A371PCS7</accession>
<dbReference type="InterPro" id="IPR036691">
    <property type="entry name" value="Endo/exonu/phosph_ase_sf"/>
</dbReference>
<gene>
    <name evidence="3" type="ORF">DX116_09505</name>
</gene>
<evidence type="ECO:0000259" key="2">
    <source>
        <dbReference type="Pfam" id="PF03372"/>
    </source>
</evidence>
<organism evidence="3 4">
    <name type="scientific">Aeromicrobium endophyticum</name>
    <dbReference type="NCBI Taxonomy" id="2292704"/>
    <lineage>
        <taxon>Bacteria</taxon>
        <taxon>Bacillati</taxon>
        <taxon>Actinomycetota</taxon>
        <taxon>Actinomycetes</taxon>
        <taxon>Propionibacteriales</taxon>
        <taxon>Nocardioidaceae</taxon>
        <taxon>Aeromicrobium</taxon>
    </lineage>
</organism>
<dbReference type="GO" id="GO:0005975">
    <property type="term" value="P:carbohydrate metabolic process"/>
    <property type="evidence" value="ECO:0007669"/>
    <property type="project" value="UniProtKB-ARBA"/>
</dbReference>
<keyword evidence="4" id="KW-1185">Reference proteome</keyword>
<dbReference type="SUPFAM" id="SSF49265">
    <property type="entry name" value="Fibronectin type III"/>
    <property type="match status" value="1"/>
</dbReference>
<dbReference type="RefSeq" id="WP_119703855.1">
    <property type="nucleotide sequence ID" value="NZ_JBHSOI010000001.1"/>
</dbReference>
<dbReference type="EMBL" id="QUBR01000001">
    <property type="protein sequence ID" value="REK73745.1"/>
    <property type="molecule type" value="Genomic_DNA"/>
</dbReference>
<protein>
    <recommendedName>
        <fullName evidence="2">Endonuclease/exonuclease/phosphatase domain-containing protein</fullName>
    </recommendedName>
</protein>
<dbReference type="Pfam" id="PF03372">
    <property type="entry name" value="Exo_endo_phos"/>
    <property type="match status" value="1"/>
</dbReference>
<dbReference type="AlphaFoldDB" id="A0A371PCS7"/>
<dbReference type="GO" id="GO:0003824">
    <property type="term" value="F:catalytic activity"/>
    <property type="evidence" value="ECO:0007669"/>
    <property type="project" value="InterPro"/>
</dbReference>
<name>A0A371PCS7_9ACTN</name>
<dbReference type="Gene3D" id="3.60.10.10">
    <property type="entry name" value="Endonuclease/exonuclease/phosphatase"/>
    <property type="match status" value="1"/>
</dbReference>
<keyword evidence="1" id="KW-0732">Signal</keyword>
<dbReference type="InterPro" id="IPR013783">
    <property type="entry name" value="Ig-like_fold"/>
</dbReference>
<proteinExistence type="predicted"/>
<sequence>MRRSFAAALVGFLVLAGLQAQPASAASKKPSKVGLVTFVKGGYDTGSNRTSLSLDWPDARRAEKYEIFVSTSRSMRKAKVYKSKSSKSTIKSLSRGKIYYFQVRGVNGKKRGSKSSVVARPTILRPGTTDANAMRLRVMTYNVCSEVCDTSGYAPYPWSPTRQSSVLERVASSGADVVATQEAGRFSVPPNGYAQAVHYSAKRLFYNTARFDLAPGAAPSTTFDPATGCRLTSETGLPTGVIFLGRHAAGCRYAVWAELVERATGRSFMMVDVHLVSGKTKATADYRRSEIYQMLSTVKQTNTKGLPVIYAGDFNSHRETKPSDSTRTPMQGSKYYDAYDMARKLSGQHTSSYNSFRTTPVISAKWGNHIDKVWVDPWKVRVDSWSNFALLDAKGKLAQPIGSDHSPVLVDLRIG</sequence>